<protein>
    <submittedName>
        <fullName evidence="2">DUF4235 domain-containing protein</fullName>
    </submittedName>
</protein>
<evidence type="ECO:0000256" key="1">
    <source>
        <dbReference type="SAM" id="Phobius"/>
    </source>
</evidence>
<comment type="caution">
    <text evidence="2">The sequence shown here is derived from an EMBL/GenBank/DDBJ whole genome shotgun (WGS) entry which is preliminary data.</text>
</comment>
<dbReference type="EMBL" id="JALQCY010000003">
    <property type="protein sequence ID" value="MCK9794135.1"/>
    <property type="molecule type" value="Genomic_DNA"/>
</dbReference>
<feature type="transmembrane region" description="Helical" evidence="1">
    <location>
        <begin position="21"/>
        <end position="42"/>
    </location>
</feature>
<dbReference type="Proteomes" id="UP001651050">
    <property type="component" value="Unassembled WGS sequence"/>
</dbReference>
<proteinExistence type="predicted"/>
<accession>A0ABT0J3R9</accession>
<keyword evidence="1" id="KW-1133">Transmembrane helix</keyword>
<evidence type="ECO:0000313" key="3">
    <source>
        <dbReference type="Proteomes" id="UP001651050"/>
    </source>
</evidence>
<organism evidence="2 3">
    <name type="scientific">Isoptericola peretonis</name>
    <dbReference type="NCBI Taxonomy" id="2918523"/>
    <lineage>
        <taxon>Bacteria</taxon>
        <taxon>Bacillati</taxon>
        <taxon>Actinomycetota</taxon>
        <taxon>Actinomycetes</taxon>
        <taxon>Micrococcales</taxon>
        <taxon>Promicromonosporaceae</taxon>
        <taxon>Isoptericola</taxon>
    </lineage>
</organism>
<name>A0ABT0J3R9_9MICO</name>
<dbReference type="InterPro" id="IPR025329">
    <property type="entry name" value="DUF4235"/>
</dbReference>
<sequence>MSEDIDAARTEKSDGGKAAKILYRPVGIVSSIVGGIVAGQVFKQVYKRVAPGHPHDAPTPLQSEYRMREILLASLLQGAIFSVVKAAIDRGGARAFERWTGEWPGD</sequence>
<reference evidence="2 3" key="1">
    <citation type="submission" date="2022-02" db="EMBL/GenBank/DDBJ databases">
        <title>The car tank lid bacteriome: a reservoir of bacteria with potential in bioremediation of fuel.</title>
        <authorList>
            <person name="Vidal-Verdu A."/>
            <person name="Gomez-Martinez D."/>
            <person name="Latorre-Perez A."/>
            <person name="Pereto J."/>
            <person name="Porcar M."/>
        </authorList>
    </citation>
    <scope>NUCLEOTIDE SEQUENCE [LARGE SCALE GENOMIC DNA]</scope>
    <source>
        <strain evidence="2 3">4D.3</strain>
    </source>
</reference>
<dbReference type="RefSeq" id="WP_416343990.1">
    <property type="nucleotide sequence ID" value="NZ_JALQCY010000003.1"/>
</dbReference>
<evidence type="ECO:0000313" key="2">
    <source>
        <dbReference type="EMBL" id="MCK9794135.1"/>
    </source>
</evidence>
<dbReference type="Pfam" id="PF14019">
    <property type="entry name" value="DUF4235"/>
    <property type="match status" value="1"/>
</dbReference>
<keyword evidence="3" id="KW-1185">Reference proteome</keyword>
<keyword evidence="1" id="KW-0812">Transmembrane</keyword>
<gene>
    <name evidence="2" type="ORF">M1843_10295</name>
</gene>
<keyword evidence="1" id="KW-0472">Membrane</keyword>